<feature type="chain" id="PRO_5021497037" description="Secreted protein" evidence="1">
    <location>
        <begin position="23"/>
        <end position="88"/>
    </location>
</feature>
<accession>A0A508TCK6</accession>
<reference evidence="2" key="1">
    <citation type="submission" date="2019-02" db="EMBL/GenBank/DDBJ databases">
        <authorList>
            <person name="Pothier F.J."/>
        </authorList>
    </citation>
    <scope>NUCLEOTIDE SEQUENCE</scope>
    <source>
        <strain evidence="2">CI-1B</strain>
    </source>
</reference>
<dbReference type="AlphaFoldDB" id="A0A508TCK6"/>
<keyword evidence="1" id="KW-0732">Signal</keyword>
<dbReference type="Pfam" id="PF20477">
    <property type="entry name" value="DUF6719"/>
    <property type="match status" value="1"/>
</dbReference>
<evidence type="ECO:0000313" key="3">
    <source>
        <dbReference type="Proteomes" id="UP000328092"/>
    </source>
</evidence>
<evidence type="ECO:0000256" key="1">
    <source>
        <dbReference type="SAM" id="SignalP"/>
    </source>
</evidence>
<proteinExistence type="predicted"/>
<protein>
    <recommendedName>
        <fullName evidence="4">Secreted protein</fullName>
    </recommendedName>
</protein>
<dbReference type="RefSeq" id="WP_139861067.1">
    <property type="nucleotide sequence ID" value="NZ_CAADFC020000013.1"/>
</dbReference>
<dbReference type="EMBL" id="CAADFC020000013">
    <property type="protein sequence ID" value="VIO71614.1"/>
    <property type="molecule type" value="Genomic_DNA"/>
</dbReference>
<dbReference type="OrthoDB" id="8127218at2"/>
<keyword evidence="3" id="KW-1185">Reference proteome</keyword>
<dbReference type="Proteomes" id="UP000328092">
    <property type="component" value="Unassembled WGS sequence"/>
</dbReference>
<gene>
    <name evidence="2" type="ORF">CI1B_38010</name>
</gene>
<evidence type="ECO:0000313" key="2">
    <source>
        <dbReference type="EMBL" id="VIO71614.1"/>
    </source>
</evidence>
<sequence length="88" mass="8988">MARRAAAILVLGASLLAGGACWAQTAGFPNSAPIVLEEPPEGQMAPGMVLLVDDGSCGKGKVKQVTGGEIAGFNARPRTRKCVARPAR</sequence>
<name>A0A508TCK6_9BRAD</name>
<evidence type="ECO:0008006" key="4">
    <source>
        <dbReference type="Google" id="ProtNLM"/>
    </source>
</evidence>
<dbReference type="InterPro" id="IPR046565">
    <property type="entry name" value="DUF6719"/>
</dbReference>
<dbReference type="PROSITE" id="PS51257">
    <property type="entry name" value="PROKAR_LIPOPROTEIN"/>
    <property type="match status" value="1"/>
</dbReference>
<comment type="caution">
    <text evidence="2">The sequence shown here is derived from an EMBL/GenBank/DDBJ whole genome shotgun (WGS) entry which is preliminary data.</text>
</comment>
<organism evidence="2 3">
    <name type="scientific">Bradyrhizobium ivorense</name>
    <dbReference type="NCBI Taxonomy" id="2511166"/>
    <lineage>
        <taxon>Bacteria</taxon>
        <taxon>Pseudomonadati</taxon>
        <taxon>Pseudomonadota</taxon>
        <taxon>Alphaproteobacteria</taxon>
        <taxon>Hyphomicrobiales</taxon>
        <taxon>Nitrobacteraceae</taxon>
        <taxon>Bradyrhizobium</taxon>
    </lineage>
</organism>
<feature type="signal peptide" evidence="1">
    <location>
        <begin position="1"/>
        <end position="22"/>
    </location>
</feature>